<dbReference type="Pfam" id="PF00652">
    <property type="entry name" value="Ricin_B_lectin"/>
    <property type="match status" value="1"/>
</dbReference>
<reference evidence="4" key="1">
    <citation type="journal article" date="2019" name="Int. J. Syst. Evol. Microbiol.">
        <title>The Global Catalogue of Microorganisms (GCM) 10K type strain sequencing project: providing services to taxonomists for standard genome sequencing and annotation.</title>
        <authorList>
            <consortium name="The Broad Institute Genomics Platform"/>
            <consortium name="The Broad Institute Genome Sequencing Center for Infectious Disease"/>
            <person name="Wu L."/>
            <person name="Ma J."/>
        </authorList>
    </citation>
    <scope>NUCLEOTIDE SEQUENCE [LARGE SCALE GENOMIC DNA]</scope>
    <source>
        <strain evidence="4">JCM 17388</strain>
    </source>
</reference>
<proteinExistence type="inferred from homology"/>
<protein>
    <submittedName>
        <fullName evidence="3">Glycoside hydrolase family 16 protein</fullName>
    </submittedName>
</protein>
<dbReference type="Gene3D" id="2.80.10.50">
    <property type="match status" value="1"/>
</dbReference>
<dbReference type="EMBL" id="BAABAQ010000003">
    <property type="protein sequence ID" value="GAA4187498.1"/>
    <property type="molecule type" value="Genomic_DNA"/>
</dbReference>
<evidence type="ECO:0000256" key="1">
    <source>
        <dbReference type="ARBA" id="ARBA00006865"/>
    </source>
</evidence>
<comment type="similarity">
    <text evidence="1">Belongs to the glycosyl hydrolase 16 family.</text>
</comment>
<keyword evidence="4" id="KW-1185">Reference proteome</keyword>
<dbReference type="RefSeq" id="WP_344917587.1">
    <property type="nucleotide sequence ID" value="NZ_BAABAQ010000003.1"/>
</dbReference>
<dbReference type="SUPFAM" id="SSF49899">
    <property type="entry name" value="Concanavalin A-like lectins/glucanases"/>
    <property type="match status" value="1"/>
</dbReference>
<organism evidence="3 4">
    <name type="scientific">Streptosporangium oxazolinicum</name>
    <dbReference type="NCBI Taxonomy" id="909287"/>
    <lineage>
        <taxon>Bacteria</taxon>
        <taxon>Bacillati</taxon>
        <taxon>Actinomycetota</taxon>
        <taxon>Actinomycetes</taxon>
        <taxon>Streptosporangiales</taxon>
        <taxon>Streptosporangiaceae</taxon>
        <taxon>Streptosporangium</taxon>
    </lineage>
</organism>
<dbReference type="Pfam" id="PF00722">
    <property type="entry name" value="Glyco_hydro_16"/>
    <property type="match status" value="1"/>
</dbReference>
<dbReference type="SMART" id="SM00458">
    <property type="entry name" value="RICIN"/>
    <property type="match status" value="1"/>
</dbReference>
<dbReference type="InterPro" id="IPR000757">
    <property type="entry name" value="Beta-glucanase-like"/>
</dbReference>
<dbReference type="GO" id="GO:0016787">
    <property type="term" value="F:hydrolase activity"/>
    <property type="evidence" value="ECO:0007669"/>
    <property type="project" value="UniProtKB-KW"/>
</dbReference>
<evidence type="ECO:0000259" key="2">
    <source>
        <dbReference type="PROSITE" id="PS51762"/>
    </source>
</evidence>
<dbReference type="InterPro" id="IPR035992">
    <property type="entry name" value="Ricin_B-like_lectins"/>
</dbReference>
<name>A0ABP8AQD6_9ACTN</name>
<dbReference type="Proteomes" id="UP001501251">
    <property type="component" value="Unassembled WGS sequence"/>
</dbReference>
<dbReference type="PANTHER" id="PTHR10963:SF55">
    <property type="entry name" value="GLYCOSIDE HYDROLASE FAMILY 16 PROTEIN"/>
    <property type="match status" value="1"/>
</dbReference>
<dbReference type="PROSITE" id="PS50231">
    <property type="entry name" value="RICIN_B_LECTIN"/>
    <property type="match status" value="1"/>
</dbReference>
<gene>
    <name evidence="3" type="ORF">GCM10022252_21180</name>
</gene>
<evidence type="ECO:0000313" key="4">
    <source>
        <dbReference type="Proteomes" id="UP001501251"/>
    </source>
</evidence>
<dbReference type="CDD" id="cd08023">
    <property type="entry name" value="GH16_laminarinase_like"/>
    <property type="match status" value="1"/>
</dbReference>
<feature type="domain" description="GH16" evidence="2">
    <location>
        <begin position="53"/>
        <end position="309"/>
    </location>
</feature>
<evidence type="ECO:0000313" key="3">
    <source>
        <dbReference type="EMBL" id="GAA4187498.1"/>
    </source>
</evidence>
<dbReference type="PANTHER" id="PTHR10963">
    <property type="entry name" value="GLYCOSYL HYDROLASE-RELATED"/>
    <property type="match status" value="1"/>
</dbReference>
<accession>A0ABP8AQD6</accession>
<dbReference type="InterPro" id="IPR050546">
    <property type="entry name" value="Glycosyl_Hydrlase_16"/>
</dbReference>
<dbReference type="CDD" id="cd23451">
    <property type="entry name" value="beta-trefoil_Ricin_laminarinase"/>
    <property type="match status" value="1"/>
</dbReference>
<dbReference type="InterPro" id="IPR000772">
    <property type="entry name" value="Ricin_B_lectin"/>
</dbReference>
<comment type="caution">
    <text evidence="3">The sequence shown here is derived from an EMBL/GenBank/DDBJ whole genome shotgun (WGS) entry which is preliminary data.</text>
</comment>
<dbReference type="InterPro" id="IPR013320">
    <property type="entry name" value="ConA-like_dom_sf"/>
</dbReference>
<dbReference type="PROSITE" id="PS51762">
    <property type="entry name" value="GH16_2"/>
    <property type="match status" value="1"/>
</dbReference>
<dbReference type="Gene3D" id="2.60.120.200">
    <property type="match status" value="1"/>
</dbReference>
<sequence>MISTSPAPPAGPRPSRTRLARIGGLLAATILALGSATLVPSQAGAQATAVQKPAALAAPAPGPLVWSDEFNAASGAGPDTSKWRRDVGGGGWGNNERQYYTAGNENIVHDGAGNLVITARRGNPAGLGCWYGSCEYTSGKLTTAATFTRTYGRFEARMKLPRGKGIWPAFWMLGTGGAGWPANGEIDIMENIGSVPGQVLGSLHGPGYSGGSPLSGSYNLPAGQAFADAFHTFAVDWEPGAVTWYVDGIQYSRKTPADTRGNPWVYDHPFFMILNLAVGGNWPGSPDGSTTFPQQLTVDYVRVYAPPTGGGGGRTGQITGIGGKCVDVAAANSANGTPIQLYDCNGSAAQRWTLGTDGTVRALGKCLDVTAASTANGAQIQLYDCNGSGAQRWTYNASTRDLVNPAANKCLDATGQSSANGTRLQIWTCTGTANQKWNAPA</sequence>
<keyword evidence="3" id="KW-0378">Hydrolase</keyword>
<dbReference type="SUPFAM" id="SSF50370">
    <property type="entry name" value="Ricin B-like lectins"/>
    <property type="match status" value="1"/>
</dbReference>